<dbReference type="InterPro" id="IPR049052">
    <property type="entry name" value="nSTAND1"/>
</dbReference>
<dbReference type="PANTHER" id="PTHR43289">
    <property type="entry name" value="MITOGEN-ACTIVATED PROTEIN KINASE KINASE KINASE 20-RELATED"/>
    <property type="match status" value="1"/>
</dbReference>
<feature type="coiled-coil region" evidence="5">
    <location>
        <begin position="791"/>
        <end position="827"/>
    </location>
</feature>
<name>A0A6N7PST8_9BACT</name>
<evidence type="ECO:0000259" key="7">
    <source>
        <dbReference type="PROSITE" id="PS50011"/>
    </source>
</evidence>
<organism evidence="8 9">
    <name type="scientific">Polyangium spumosum</name>
    <dbReference type="NCBI Taxonomy" id="889282"/>
    <lineage>
        <taxon>Bacteria</taxon>
        <taxon>Pseudomonadati</taxon>
        <taxon>Myxococcota</taxon>
        <taxon>Polyangia</taxon>
        <taxon>Polyangiales</taxon>
        <taxon>Polyangiaceae</taxon>
        <taxon>Polyangium</taxon>
    </lineage>
</organism>
<dbReference type="PANTHER" id="PTHR43289:SF34">
    <property type="entry name" value="SERINE_THREONINE-PROTEIN KINASE YBDM-RELATED"/>
    <property type="match status" value="1"/>
</dbReference>
<dbReference type="Pfam" id="PF00069">
    <property type="entry name" value="Pkinase"/>
    <property type="match status" value="1"/>
</dbReference>
<comment type="caution">
    <text evidence="8">The sequence shown here is derived from an EMBL/GenBank/DDBJ whole genome shotgun (WGS) entry which is preliminary data.</text>
</comment>
<dbReference type="InterPro" id="IPR000719">
    <property type="entry name" value="Prot_kinase_dom"/>
</dbReference>
<dbReference type="AlphaFoldDB" id="A0A6N7PST8"/>
<dbReference type="SUPFAM" id="SSF52540">
    <property type="entry name" value="P-loop containing nucleoside triphosphate hydrolases"/>
    <property type="match status" value="1"/>
</dbReference>
<dbReference type="Pfam" id="PF20703">
    <property type="entry name" value="nSTAND1"/>
    <property type="match status" value="1"/>
</dbReference>
<accession>A0A6N7PST8</accession>
<evidence type="ECO:0000256" key="4">
    <source>
        <dbReference type="ARBA" id="ARBA00022840"/>
    </source>
</evidence>
<evidence type="ECO:0000256" key="2">
    <source>
        <dbReference type="ARBA" id="ARBA00022741"/>
    </source>
</evidence>
<dbReference type="EMBL" id="WJIE01000006">
    <property type="protein sequence ID" value="MRG94989.1"/>
    <property type="molecule type" value="Genomic_DNA"/>
</dbReference>
<dbReference type="SUPFAM" id="SSF56112">
    <property type="entry name" value="Protein kinase-like (PK-like)"/>
    <property type="match status" value="1"/>
</dbReference>
<dbReference type="InterPro" id="IPR008266">
    <property type="entry name" value="Tyr_kinase_AS"/>
</dbReference>
<dbReference type="Gene3D" id="1.10.510.10">
    <property type="entry name" value="Transferase(Phosphotransferase) domain 1"/>
    <property type="match status" value="1"/>
</dbReference>
<dbReference type="CDD" id="cd14014">
    <property type="entry name" value="STKc_PknB_like"/>
    <property type="match status" value="1"/>
</dbReference>
<evidence type="ECO:0000256" key="3">
    <source>
        <dbReference type="ARBA" id="ARBA00022777"/>
    </source>
</evidence>
<dbReference type="Gene3D" id="3.40.50.300">
    <property type="entry name" value="P-loop containing nucleotide triphosphate hydrolases"/>
    <property type="match status" value="1"/>
</dbReference>
<keyword evidence="5" id="KW-0175">Coiled coil</keyword>
<evidence type="ECO:0000256" key="1">
    <source>
        <dbReference type="ARBA" id="ARBA00022679"/>
    </source>
</evidence>
<dbReference type="Proteomes" id="UP000440224">
    <property type="component" value="Unassembled WGS sequence"/>
</dbReference>
<keyword evidence="2" id="KW-0547">Nucleotide-binding</keyword>
<sequence length="1028" mass="111178">MSSALPEAVRRLTDLPDAERHIGAFWLVRQLGRGGFAPVWLAEETAGTTKLRLSAVKLFALDAGGEAGRQAIIDEAARLCRVEHPNVVRFYQLPVDEARGVIGLAMEYVAGESLGERLRDKQTLSVRETIDAGIAIASALVAVHGAGLVHRDISPANVVVDVALLGTPAAYKLIDFGISAASPTATPGESIPPVRSKIPSVPGTPPDRPSDRGFRSPLEAIGGKRGFVDPVCWRDLSPATSASDLYALGAVLFVCLVGRTPAAGRGSLDEDVLHGRRRPPRVAEVVAEIPAALGDLVDTLLAPEPEERPRSAEIVAIELERIRSALVGRSRALPPEEDGPFRGLERFEKEHRDVFFGRRVEVAAALEVLRTRGLAALLGPSGSGKSSLARAGILPAIAEGALGGPRQWETVLISPGTDPRQVLTTALFHMGIDPKRSPEEAAARVEAWLAQSKRGLVLLVDQLEEIATLAQGPGGKSQTWTLDLLARLGERPWPGLRVVVTARRDLLDPILAHEQVGRVITRGAVLVSPLGSAAWGEVIDAAFESYGYTFEDPRLRKELLEALETTAGSMPLVEFALRELWRSRAREKRLITRSSLRAIEFSGALSRHANETLDRAVKEAGTERVVQRVLLSLTTPEGARMTRPIGDLVREFGPAARAVVQVFSEARLVLRETERRKDGEVELVTLAHEALLVHWGRLRDWVASEREERLVIQDFEDAAKVWDEELDPELLWRRRRLLLLEEILRIRGIRLEGAAKRFYTASVAAAQRSRILVAVAGILAGLVAFGAGTVYVDLEAKRAQAEADTSRAKAEAALALAREAKAQADRERAVSGQKEAEKREAEAKAALTALKLVQGSLALQAKTAPSAPKEPTALDSSVVRQLDEYIVQQERDNAKLPEPLEDLLRETESIPPPVVEPGLTGPVTALPTATPRSDGPVAPSVVRGEAYSKLGHAKVLAASCKREDDAEPKGHGKVALVLDPRGTVSAVSLDERFVGTKVGACVDRVFRQVHVQPFEGKPITVLWSFAIP</sequence>
<dbReference type="OrthoDB" id="5476793at2"/>
<proteinExistence type="predicted"/>
<dbReference type="InterPro" id="IPR027417">
    <property type="entry name" value="P-loop_NTPase"/>
</dbReference>
<evidence type="ECO:0000313" key="8">
    <source>
        <dbReference type="EMBL" id="MRG94989.1"/>
    </source>
</evidence>
<keyword evidence="4" id="KW-0067">ATP-binding</keyword>
<dbReference type="Gene3D" id="3.30.200.20">
    <property type="entry name" value="Phosphorylase Kinase, domain 1"/>
    <property type="match status" value="1"/>
</dbReference>
<dbReference type="PROSITE" id="PS00109">
    <property type="entry name" value="PROTEIN_KINASE_TYR"/>
    <property type="match status" value="1"/>
</dbReference>
<dbReference type="PROSITE" id="PS50011">
    <property type="entry name" value="PROTEIN_KINASE_DOM"/>
    <property type="match status" value="1"/>
</dbReference>
<reference evidence="8 9" key="1">
    <citation type="submission" date="2019-10" db="EMBL/GenBank/DDBJ databases">
        <title>A soil myxobacterium in the family Polyangiaceae.</title>
        <authorList>
            <person name="Li Y."/>
            <person name="Wang J."/>
        </authorList>
    </citation>
    <scope>NUCLEOTIDE SEQUENCE [LARGE SCALE GENOMIC DNA]</scope>
    <source>
        <strain evidence="8 9">DSM 14734</strain>
    </source>
</reference>
<feature type="domain" description="Protein kinase" evidence="7">
    <location>
        <begin position="25"/>
        <end position="322"/>
    </location>
</feature>
<protein>
    <submittedName>
        <fullName evidence="8">Protein kinase</fullName>
    </submittedName>
</protein>
<dbReference type="GO" id="GO:0005524">
    <property type="term" value="F:ATP binding"/>
    <property type="evidence" value="ECO:0007669"/>
    <property type="project" value="UniProtKB-KW"/>
</dbReference>
<keyword evidence="3 8" id="KW-0418">Kinase</keyword>
<evidence type="ECO:0000256" key="5">
    <source>
        <dbReference type="SAM" id="Coils"/>
    </source>
</evidence>
<keyword evidence="9" id="KW-1185">Reference proteome</keyword>
<dbReference type="InterPro" id="IPR011009">
    <property type="entry name" value="Kinase-like_dom_sf"/>
</dbReference>
<dbReference type="RefSeq" id="WP_153821773.1">
    <property type="nucleotide sequence ID" value="NZ_WJIE01000006.1"/>
</dbReference>
<evidence type="ECO:0000313" key="9">
    <source>
        <dbReference type="Proteomes" id="UP000440224"/>
    </source>
</evidence>
<keyword evidence="1" id="KW-0808">Transferase</keyword>
<dbReference type="GO" id="GO:0004674">
    <property type="term" value="F:protein serine/threonine kinase activity"/>
    <property type="evidence" value="ECO:0007669"/>
    <property type="project" value="TreeGrafter"/>
</dbReference>
<evidence type="ECO:0000256" key="6">
    <source>
        <dbReference type="SAM" id="MobiDB-lite"/>
    </source>
</evidence>
<feature type="region of interest" description="Disordered" evidence="6">
    <location>
        <begin position="184"/>
        <end position="212"/>
    </location>
</feature>
<gene>
    <name evidence="8" type="ORF">GF068_24155</name>
</gene>